<name>A0ABS2PFP6_9BACL</name>
<dbReference type="PANTHER" id="PTHR20953:SF3">
    <property type="entry name" value="P-LOOP CONTAINING NUCLEOSIDE TRIPHOSPHATE HYDROLASES SUPERFAMILY PROTEIN"/>
    <property type="match status" value="1"/>
</dbReference>
<dbReference type="PANTHER" id="PTHR20953">
    <property type="entry name" value="KINASE-RELATED"/>
    <property type="match status" value="1"/>
</dbReference>
<dbReference type="RefSeq" id="WP_204698339.1">
    <property type="nucleotide sequence ID" value="NZ_JAFBEC010000007.1"/>
</dbReference>
<evidence type="ECO:0000313" key="5">
    <source>
        <dbReference type="Proteomes" id="UP000741863"/>
    </source>
</evidence>
<dbReference type="SUPFAM" id="SSF52540">
    <property type="entry name" value="P-loop containing nucleoside triphosphate hydrolases"/>
    <property type="match status" value="1"/>
</dbReference>
<feature type="domain" description="AAA+ ATPase" evidence="3">
    <location>
        <begin position="144"/>
        <end position="290"/>
    </location>
</feature>
<proteinExistence type="predicted"/>
<keyword evidence="5" id="KW-1185">Reference proteome</keyword>
<dbReference type="Proteomes" id="UP000741863">
    <property type="component" value="Unassembled WGS sequence"/>
</dbReference>
<reference evidence="4 5" key="1">
    <citation type="submission" date="2021-01" db="EMBL/GenBank/DDBJ databases">
        <title>Genomic Encyclopedia of Type Strains, Phase IV (KMG-IV): sequencing the most valuable type-strain genomes for metagenomic binning, comparative biology and taxonomic classification.</title>
        <authorList>
            <person name="Goeker M."/>
        </authorList>
    </citation>
    <scope>NUCLEOTIDE SEQUENCE [LARGE SCALE GENOMIC DNA]</scope>
    <source>
        <strain evidence="4 5">DSM 25540</strain>
    </source>
</reference>
<organism evidence="4 5">
    <name type="scientific">Geomicrobium sediminis</name>
    <dbReference type="NCBI Taxonomy" id="1347788"/>
    <lineage>
        <taxon>Bacteria</taxon>
        <taxon>Bacillati</taxon>
        <taxon>Bacillota</taxon>
        <taxon>Bacilli</taxon>
        <taxon>Bacillales</taxon>
        <taxon>Geomicrobium</taxon>
    </lineage>
</organism>
<evidence type="ECO:0000256" key="1">
    <source>
        <dbReference type="ARBA" id="ARBA00022741"/>
    </source>
</evidence>
<evidence type="ECO:0000313" key="4">
    <source>
        <dbReference type="EMBL" id="MBM7633658.1"/>
    </source>
</evidence>
<dbReference type="SMART" id="SM00382">
    <property type="entry name" value="AAA"/>
    <property type="match status" value="1"/>
</dbReference>
<protein>
    <submittedName>
        <fullName evidence="4">Stage III sporulation protein AA</fullName>
    </submittedName>
</protein>
<evidence type="ECO:0000256" key="2">
    <source>
        <dbReference type="ARBA" id="ARBA00022840"/>
    </source>
</evidence>
<keyword evidence="2" id="KW-0067">ATP-binding</keyword>
<dbReference type="InterPro" id="IPR045735">
    <property type="entry name" value="Spore_III_AA_AAA+_ATPase"/>
</dbReference>
<dbReference type="EMBL" id="JAFBEC010000007">
    <property type="protein sequence ID" value="MBM7633658.1"/>
    <property type="molecule type" value="Genomic_DNA"/>
</dbReference>
<sequence length="301" mass="33542">MLKQSLELQSIKNIVALLPYQYHQELTSVLMNHFVQEIRLRPNQSIEVVLAGESFFLRNTLFNEADATFVLNQLSQHSIYAFEEELRHGFLTLRGGHRVGIAGEAVVEKGVVKTIKHIRTFNIRISRALEKVSVPYLQGLYEGRWKTSIIAGPPQSGKTTILRDLAKIMSNGYERLNIPPQKVAIVDERSEIAASFEGTPQHDVGKRTDVLDRCPKAEGMMMLIRSMSPNVIIVDEVGSEADIRAIEEAASAGVAVLCSAHAKSMNDLEARGIISSDTFEGILLLNDKKEGHFVHKKRGKL</sequence>
<dbReference type="Gene3D" id="3.40.50.300">
    <property type="entry name" value="P-loop containing nucleotide triphosphate hydrolases"/>
    <property type="match status" value="1"/>
</dbReference>
<dbReference type="InterPro" id="IPR003593">
    <property type="entry name" value="AAA+_ATPase"/>
</dbReference>
<dbReference type="NCBIfam" id="TIGR02858">
    <property type="entry name" value="spore_III_AA"/>
    <property type="match status" value="1"/>
</dbReference>
<evidence type="ECO:0000259" key="3">
    <source>
        <dbReference type="SMART" id="SM00382"/>
    </source>
</evidence>
<gene>
    <name evidence="4" type="ORF">JOD17_002752</name>
</gene>
<dbReference type="Pfam" id="PF19568">
    <property type="entry name" value="Spore_III_AA"/>
    <property type="match status" value="1"/>
</dbReference>
<accession>A0ABS2PFP6</accession>
<comment type="caution">
    <text evidence="4">The sequence shown here is derived from an EMBL/GenBank/DDBJ whole genome shotgun (WGS) entry which is preliminary data.</text>
</comment>
<dbReference type="InterPro" id="IPR014217">
    <property type="entry name" value="Spore_III_AA"/>
</dbReference>
<dbReference type="InterPro" id="IPR027417">
    <property type="entry name" value="P-loop_NTPase"/>
</dbReference>
<keyword evidence="1" id="KW-0547">Nucleotide-binding</keyword>